<keyword evidence="2" id="KW-1185">Reference proteome</keyword>
<accession>A0A1I2HWK1</accession>
<gene>
    <name evidence="1" type="ORF">SAMN04489711_1336</name>
</gene>
<dbReference type="STRING" id="1177982.SAMN04489711_1336"/>
<sequence length="36" mass="3970">MAWRVAAEANHFRTDCGVRRDVKSFDAASSDIVNCA</sequence>
<name>A0A1I2HWK1_9BURK</name>
<evidence type="ECO:0000313" key="2">
    <source>
        <dbReference type="Proteomes" id="UP000199119"/>
    </source>
</evidence>
<dbReference type="EMBL" id="FONX01000033">
    <property type="protein sequence ID" value="SFF33107.1"/>
    <property type="molecule type" value="Genomic_DNA"/>
</dbReference>
<protein>
    <submittedName>
        <fullName evidence="1">Uncharacterized protein</fullName>
    </submittedName>
</protein>
<proteinExistence type="predicted"/>
<evidence type="ECO:0000313" key="1">
    <source>
        <dbReference type="EMBL" id="SFF33107.1"/>
    </source>
</evidence>
<reference evidence="2" key="1">
    <citation type="submission" date="2016-10" db="EMBL/GenBank/DDBJ databases">
        <authorList>
            <person name="Varghese N."/>
            <person name="Submissions S."/>
        </authorList>
    </citation>
    <scope>NUCLEOTIDE SEQUENCE [LARGE SCALE GENOMIC DNA]</scope>
    <source>
        <strain evidence="2">DSM 27981</strain>
    </source>
</reference>
<organism evidence="1 2">
    <name type="scientific">Paracidovorax wautersii</name>
    <dbReference type="NCBI Taxonomy" id="1177982"/>
    <lineage>
        <taxon>Bacteria</taxon>
        <taxon>Pseudomonadati</taxon>
        <taxon>Pseudomonadota</taxon>
        <taxon>Betaproteobacteria</taxon>
        <taxon>Burkholderiales</taxon>
        <taxon>Comamonadaceae</taxon>
        <taxon>Paracidovorax</taxon>
    </lineage>
</organism>
<dbReference type="Proteomes" id="UP000199119">
    <property type="component" value="Unassembled WGS sequence"/>
</dbReference>
<dbReference type="AlphaFoldDB" id="A0A1I2HWK1"/>